<name>A0A4R4Z257_9ACTN</name>
<dbReference type="OrthoDB" id="4079729at2"/>
<dbReference type="Proteomes" id="UP000295124">
    <property type="component" value="Unassembled WGS sequence"/>
</dbReference>
<evidence type="ECO:0000313" key="1">
    <source>
        <dbReference type="EMBL" id="TDD51866.1"/>
    </source>
</evidence>
<protein>
    <submittedName>
        <fullName evidence="1">Uncharacterized protein</fullName>
    </submittedName>
</protein>
<keyword evidence="2" id="KW-1185">Reference proteome</keyword>
<reference evidence="1 2" key="1">
    <citation type="submission" date="2019-03" db="EMBL/GenBank/DDBJ databases">
        <title>Draft genome sequences of novel Actinobacteria.</title>
        <authorList>
            <person name="Sahin N."/>
            <person name="Ay H."/>
            <person name="Saygin H."/>
        </authorList>
    </citation>
    <scope>NUCLEOTIDE SEQUENCE [LARGE SCALE GENOMIC DNA]</scope>
    <source>
        <strain evidence="1 2">JCM 13523</strain>
    </source>
</reference>
<organism evidence="1 2">
    <name type="scientific">Kribbella antibiotica</name>
    <dbReference type="NCBI Taxonomy" id="190195"/>
    <lineage>
        <taxon>Bacteria</taxon>
        <taxon>Bacillati</taxon>
        <taxon>Actinomycetota</taxon>
        <taxon>Actinomycetes</taxon>
        <taxon>Propionibacteriales</taxon>
        <taxon>Kribbellaceae</taxon>
        <taxon>Kribbella</taxon>
    </lineage>
</organism>
<comment type="caution">
    <text evidence="1">The sequence shown here is derived from an EMBL/GenBank/DDBJ whole genome shotgun (WGS) entry which is preliminary data.</text>
</comment>
<evidence type="ECO:0000313" key="2">
    <source>
        <dbReference type="Proteomes" id="UP000295124"/>
    </source>
</evidence>
<dbReference type="EMBL" id="SMKX01000111">
    <property type="protein sequence ID" value="TDD51866.1"/>
    <property type="molecule type" value="Genomic_DNA"/>
</dbReference>
<dbReference type="AlphaFoldDB" id="A0A4R4Z257"/>
<dbReference type="RefSeq" id="WP_132173303.1">
    <property type="nucleotide sequence ID" value="NZ_SMKX01000111.1"/>
</dbReference>
<accession>A0A4R4Z257</accession>
<sequence length="59" mass="6561">MNALDELTYCLACLVEAEPGVRGVALRFRHLERTLGDINLLGNENRPEHLLRTLGSGLE</sequence>
<gene>
    <name evidence="1" type="ORF">E1263_29675</name>
</gene>
<proteinExistence type="predicted"/>